<accession>A0A840IAL6</accession>
<keyword evidence="1" id="KW-1133">Transmembrane helix</keyword>
<dbReference type="RefSeq" id="WP_183339338.1">
    <property type="nucleotide sequence ID" value="NZ_JACHNU010000001.1"/>
</dbReference>
<feature type="transmembrane region" description="Helical" evidence="1">
    <location>
        <begin position="45"/>
        <end position="65"/>
    </location>
</feature>
<name>A0A840IAL6_9ACTN</name>
<evidence type="ECO:0000313" key="2">
    <source>
        <dbReference type="EMBL" id="MBB4661293.1"/>
    </source>
</evidence>
<keyword evidence="3" id="KW-1185">Reference proteome</keyword>
<keyword evidence="1" id="KW-0812">Transmembrane</keyword>
<sequence length="85" mass="8811">MRASADSSGGWKRAALLRAAAVAALAVVGLVLAFAADGTVSDVGYTLFGIAFVLALSLAFLEVGYSEDRARAREERRRRGSGPPG</sequence>
<gene>
    <name evidence="2" type="ORF">BDZ31_000866</name>
</gene>
<dbReference type="EMBL" id="JACHNU010000001">
    <property type="protein sequence ID" value="MBB4661293.1"/>
    <property type="molecule type" value="Genomic_DNA"/>
</dbReference>
<proteinExistence type="predicted"/>
<dbReference type="AlphaFoldDB" id="A0A840IAL6"/>
<reference evidence="2 3" key="1">
    <citation type="submission" date="2020-08" db="EMBL/GenBank/DDBJ databases">
        <title>Genomic Encyclopedia of Archaeal and Bacterial Type Strains, Phase II (KMG-II): from individual species to whole genera.</title>
        <authorList>
            <person name="Goeker M."/>
        </authorList>
    </citation>
    <scope>NUCLEOTIDE SEQUENCE [LARGE SCALE GENOMIC DNA]</scope>
    <source>
        <strain evidence="2 3">DSM 23288</strain>
    </source>
</reference>
<evidence type="ECO:0000313" key="3">
    <source>
        <dbReference type="Proteomes" id="UP000585272"/>
    </source>
</evidence>
<protein>
    <submittedName>
        <fullName evidence="2">Uncharacterized protein</fullName>
    </submittedName>
</protein>
<organism evidence="2 3">
    <name type="scientific">Conexibacter arvalis</name>
    <dbReference type="NCBI Taxonomy" id="912552"/>
    <lineage>
        <taxon>Bacteria</taxon>
        <taxon>Bacillati</taxon>
        <taxon>Actinomycetota</taxon>
        <taxon>Thermoleophilia</taxon>
        <taxon>Solirubrobacterales</taxon>
        <taxon>Conexibacteraceae</taxon>
        <taxon>Conexibacter</taxon>
    </lineage>
</organism>
<evidence type="ECO:0000256" key="1">
    <source>
        <dbReference type="SAM" id="Phobius"/>
    </source>
</evidence>
<dbReference type="Proteomes" id="UP000585272">
    <property type="component" value="Unassembled WGS sequence"/>
</dbReference>
<comment type="caution">
    <text evidence="2">The sequence shown here is derived from an EMBL/GenBank/DDBJ whole genome shotgun (WGS) entry which is preliminary data.</text>
</comment>
<keyword evidence="1" id="KW-0472">Membrane</keyword>